<name>A0ABW3L653_9BACL</name>
<dbReference type="Gene3D" id="3.10.310.40">
    <property type="match status" value="1"/>
</dbReference>
<dbReference type="Pfam" id="PF07973">
    <property type="entry name" value="tRNA_SAD"/>
    <property type="match status" value="1"/>
</dbReference>
<evidence type="ECO:0000256" key="2">
    <source>
        <dbReference type="ARBA" id="ARBA00004496"/>
    </source>
</evidence>
<dbReference type="SUPFAM" id="SSF55186">
    <property type="entry name" value="ThrRS/AlaRS common domain"/>
    <property type="match status" value="1"/>
</dbReference>
<dbReference type="Gene3D" id="2.40.30.130">
    <property type="match status" value="1"/>
</dbReference>
<comment type="caution">
    <text evidence="6">The sequence shown here is derived from an EMBL/GenBank/DDBJ whole genome shotgun (WGS) entry which is preliminary data.</text>
</comment>
<evidence type="ECO:0000313" key="7">
    <source>
        <dbReference type="Proteomes" id="UP001597109"/>
    </source>
</evidence>
<accession>A0ABW3L653</accession>
<organism evidence="6 7">
    <name type="scientific">Metaplanococcus flavidus</name>
    <dbReference type="NCBI Taxonomy" id="569883"/>
    <lineage>
        <taxon>Bacteria</taxon>
        <taxon>Bacillati</taxon>
        <taxon>Bacillota</taxon>
        <taxon>Bacilli</taxon>
        <taxon>Bacillales</taxon>
        <taxon>Caryophanaceae</taxon>
        <taxon>Metaplanococcus</taxon>
    </lineage>
</organism>
<dbReference type="PROSITE" id="PS50860">
    <property type="entry name" value="AA_TRNA_LIGASE_II_ALA"/>
    <property type="match status" value="1"/>
</dbReference>
<dbReference type="EMBL" id="JBHTKI010000002">
    <property type="protein sequence ID" value="MFD1029910.1"/>
    <property type="molecule type" value="Genomic_DNA"/>
</dbReference>
<evidence type="ECO:0000256" key="1">
    <source>
        <dbReference type="ARBA" id="ARBA00001947"/>
    </source>
</evidence>
<comment type="subcellular location">
    <subcellularLocation>
        <location evidence="2">Cytoplasm</location>
    </subcellularLocation>
</comment>
<dbReference type="Proteomes" id="UP001597109">
    <property type="component" value="Unassembled WGS sequence"/>
</dbReference>
<evidence type="ECO:0000313" key="6">
    <source>
        <dbReference type="EMBL" id="MFD1029910.1"/>
    </source>
</evidence>
<dbReference type="PANTHER" id="PTHR43462:SF1">
    <property type="entry name" value="ALANYL-TRNA EDITING PROTEIN AARSD1"/>
    <property type="match status" value="1"/>
</dbReference>
<proteinExistence type="predicted"/>
<keyword evidence="3" id="KW-0479">Metal-binding</keyword>
<dbReference type="InterPro" id="IPR051335">
    <property type="entry name" value="Alanyl-tRNA_Editing_Enzymes"/>
</dbReference>
<comment type="cofactor">
    <cofactor evidence="1">
        <name>Zn(2+)</name>
        <dbReference type="ChEBI" id="CHEBI:29105"/>
    </cofactor>
</comment>
<evidence type="ECO:0000259" key="5">
    <source>
        <dbReference type="PROSITE" id="PS50860"/>
    </source>
</evidence>
<keyword evidence="4" id="KW-0862">Zinc</keyword>
<dbReference type="InterPro" id="IPR012947">
    <property type="entry name" value="tRNA_SAD"/>
</dbReference>
<gene>
    <name evidence="6" type="ORF">ACFQ1X_00465</name>
</gene>
<dbReference type="SUPFAM" id="SSF50447">
    <property type="entry name" value="Translation proteins"/>
    <property type="match status" value="1"/>
</dbReference>
<dbReference type="InterPro" id="IPR018165">
    <property type="entry name" value="Ala-tRNA-synth_IIc_core"/>
</dbReference>
<dbReference type="PANTHER" id="PTHR43462">
    <property type="entry name" value="ALANYL-TRNA EDITING PROTEIN"/>
    <property type="match status" value="1"/>
</dbReference>
<sequence>MTEKIYYNDTAVKEATANVIEHGADDKGNYVVLDRSCFYPEGGGQPADRGVIGEAEVLDVQTVDGEIRHYTSRPLEEAEYLAVVDWERRFDHMQQHTGQHLLSAVFEKEFGMTTKSFHLGTERVSIDLDVPGIQPDQIKRVEEQVNFFVQRQIPIETEWVTQEQAAGLPLRKKPAVEGDIRLVKIADIDINACGGTHLRNTAELGLVKIIRMEKAKGATRIYFLCGNRALNHFDLLQSVTDQLTKSLNAPAAQLPEAATAMLIDRKDKEKQLKKVGARLLELEADSLQPENNMLIKSFEGRPVKEVQQLAQLKTQKCPALYVLFMVPEELHLRFVCAKSKNSPGDMKQVLEKILKSDGGSVGGTENISQGSVSGNGNSEIYTISFQELIKEIT</sequence>
<dbReference type="SMART" id="SM00863">
    <property type="entry name" value="tRNA_SAD"/>
    <property type="match status" value="1"/>
</dbReference>
<feature type="domain" description="Alanyl-transfer RNA synthetases family profile" evidence="5">
    <location>
        <begin position="1"/>
        <end position="235"/>
    </location>
</feature>
<dbReference type="RefSeq" id="WP_144840654.1">
    <property type="nucleotide sequence ID" value="NZ_JBHTKI010000002.1"/>
</dbReference>
<dbReference type="Pfam" id="PF01411">
    <property type="entry name" value="tRNA-synt_2c"/>
    <property type="match status" value="1"/>
</dbReference>
<dbReference type="InterPro" id="IPR018164">
    <property type="entry name" value="Ala-tRNA-synth_IIc_N"/>
</dbReference>
<dbReference type="InterPro" id="IPR009000">
    <property type="entry name" value="Transl_B-barrel_sf"/>
</dbReference>
<evidence type="ECO:0000256" key="3">
    <source>
        <dbReference type="ARBA" id="ARBA00022723"/>
    </source>
</evidence>
<protein>
    <submittedName>
        <fullName evidence="6">Alanyl-tRNA editing protein</fullName>
    </submittedName>
</protein>
<evidence type="ECO:0000256" key="4">
    <source>
        <dbReference type="ARBA" id="ARBA00022833"/>
    </source>
</evidence>
<keyword evidence="7" id="KW-1185">Reference proteome</keyword>
<dbReference type="InterPro" id="IPR018163">
    <property type="entry name" value="Thr/Ala-tRNA-synth_IIc_edit"/>
</dbReference>
<dbReference type="Gene3D" id="3.30.980.10">
    <property type="entry name" value="Threonyl-trna Synthetase, Chain A, domain 2"/>
    <property type="match status" value="1"/>
</dbReference>
<reference evidence="7" key="1">
    <citation type="journal article" date="2019" name="Int. J. Syst. Evol. Microbiol.">
        <title>The Global Catalogue of Microorganisms (GCM) 10K type strain sequencing project: providing services to taxonomists for standard genome sequencing and annotation.</title>
        <authorList>
            <consortium name="The Broad Institute Genomics Platform"/>
            <consortium name="The Broad Institute Genome Sequencing Center for Infectious Disease"/>
            <person name="Wu L."/>
            <person name="Ma J."/>
        </authorList>
    </citation>
    <scope>NUCLEOTIDE SEQUENCE [LARGE SCALE GENOMIC DNA]</scope>
    <source>
        <strain evidence="7">CCUG 56756</strain>
    </source>
</reference>